<keyword evidence="1" id="KW-0694">RNA-binding</keyword>
<dbReference type="HOGENOM" id="CLU_1563759_0_0_1"/>
<name>A0A075AXS4_ROZAC</name>
<dbReference type="PROSITE" id="PS50102">
    <property type="entry name" value="RRM"/>
    <property type="match status" value="1"/>
</dbReference>
<dbReference type="STRING" id="988480.A0A075AXS4"/>
<dbReference type="Pfam" id="PF00076">
    <property type="entry name" value="RRM_1"/>
    <property type="match status" value="1"/>
</dbReference>
<reference evidence="3 4" key="1">
    <citation type="journal article" date="2013" name="Curr. Biol.">
        <title>Shared signatures of parasitism and phylogenomics unite Cryptomycota and microsporidia.</title>
        <authorList>
            <person name="James T.Y."/>
            <person name="Pelin A."/>
            <person name="Bonen L."/>
            <person name="Ahrendt S."/>
            <person name="Sain D."/>
            <person name="Corradi N."/>
            <person name="Stajich J.E."/>
        </authorList>
    </citation>
    <scope>NUCLEOTIDE SEQUENCE [LARGE SCALE GENOMIC DNA]</scope>
    <source>
        <strain evidence="3 4">CSF55</strain>
    </source>
</reference>
<protein>
    <submittedName>
        <fullName evidence="3">Nucleotide-binding, alpha-beta plait domain-containing protein</fullName>
    </submittedName>
</protein>
<feature type="domain" description="RRM" evidence="2">
    <location>
        <begin position="2"/>
        <end position="72"/>
    </location>
</feature>
<dbReference type="OrthoDB" id="5970at2759"/>
<dbReference type="InterPro" id="IPR035979">
    <property type="entry name" value="RBD_domain_sf"/>
</dbReference>
<dbReference type="EMBL" id="KE560886">
    <property type="protein sequence ID" value="EPZ35075.1"/>
    <property type="molecule type" value="Genomic_DNA"/>
</dbReference>
<dbReference type="GO" id="GO:0003723">
    <property type="term" value="F:RNA binding"/>
    <property type="evidence" value="ECO:0007669"/>
    <property type="project" value="UniProtKB-UniRule"/>
</dbReference>
<keyword evidence="4" id="KW-1185">Reference proteome</keyword>
<dbReference type="SMART" id="SM00360">
    <property type="entry name" value="RRM"/>
    <property type="match status" value="1"/>
</dbReference>
<dbReference type="InterPro" id="IPR000504">
    <property type="entry name" value="RRM_dom"/>
</dbReference>
<evidence type="ECO:0000313" key="3">
    <source>
        <dbReference type="EMBL" id="EPZ35075.1"/>
    </source>
</evidence>
<dbReference type="CDD" id="cd00590">
    <property type="entry name" value="RRM_SF"/>
    <property type="match status" value="1"/>
</dbReference>
<dbReference type="SUPFAM" id="SSF54928">
    <property type="entry name" value="RNA-binding domain, RBD"/>
    <property type="match status" value="1"/>
</dbReference>
<evidence type="ECO:0000256" key="1">
    <source>
        <dbReference type="PROSITE-ProRule" id="PRU00176"/>
    </source>
</evidence>
<gene>
    <name evidence="3" type="ORF">O9G_004376</name>
</gene>
<accession>A0A075AXS4</accession>
<dbReference type="InterPro" id="IPR012677">
    <property type="entry name" value="Nucleotide-bd_a/b_plait_sf"/>
</dbReference>
<sequence length="171" mass="19792">MRVLFVGSVHDSVMEKDLDELFGKYGKIIKIKLLRGYAFIEYDQHEDAEEAYKKCHNVDLKGEKINVEWAKGRKREFRCYNCDVPNARHHQEEALEVVQGLPDVIGIDIVETQMTEEMIAIAQDLVLDPLGEKQNVKKEIVQEVQAQRTQVKPMNVLTATALQVRPLFKYY</sequence>
<dbReference type="Proteomes" id="UP000030755">
    <property type="component" value="Unassembled WGS sequence"/>
</dbReference>
<evidence type="ECO:0000259" key="2">
    <source>
        <dbReference type="PROSITE" id="PS50102"/>
    </source>
</evidence>
<evidence type="ECO:0000313" key="4">
    <source>
        <dbReference type="Proteomes" id="UP000030755"/>
    </source>
</evidence>
<organism evidence="3 4">
    <name type="scientific">Rozella allomycis (strain CSF55)</name>
    <dbReference type="NCBI Taxonomy" id="988480"/>
    <lineage>
        <taxon>Eukaryota</taxon>
        <taxon>Fungi</taxon>
        <taxon>Fungi incertae sedis</taxon>
        <taxon>Cryptomycota</taxon>
        <taxon>Cryptomycota incertae sedis</taxon>
        <taxon>Rozella</taxon>
    </lineage>
</organism>
<proteinExistence type="predicted"/>
<dbReference type="Gene3D" id="3.30.70.330">
    <property type="match status" value="1"/>
</dbReference>
<dbReference type="PANTHER" id="PTHR48038">
    <property type="entry name" value="RIBONUCLEOPROTEIN RB97D"/>
    <property type="match status" value="1"/>
</dbReference>
<dbReference type="AlphaFoldDB" id="A0A075AXS4"/>
<dbReference type="PANTHER" id="PTHR48038:SF1">
    <property type="entry name" value="RIBONUCLEOPROTEIN RB97D"/>
    <property type="match status" value="1"/>
</dbReference>